<organism evidence="2 3">
    <name type="scientific">Hymenobacter aerilatus</name>
    <dbReference type="NCBI Taxonomy" id="2932251"/>
    <lineage>
        <taxon>Bacteria</taxon>
        <taxon>Pseudomonadati</taxon>
        <taxon>Bacteroidota</taxon>
        <taxon>Cytophagia</taxon>
        <taxon>Cytophagales</taxon>
        <taxon>Hymenobacteraceae</taxon>
        <taxon>Hymenobacter</taxon>
    </lineage>
</organism>
<dbReference type="GO" id="GO:0032259">
    <property type="term" value="P:methylation"/>
    <property type="evidence" value="ECO:0007669"/>
    <property type="project" value="UniProtKB-KW"/>
</dbReference>
<dbReference type="EMBL" id="CP095053">
    <property type="protein sequence ID" value="UOR06194.1"/>
    <property type="molecule type" value="Genomic_DNA"/>
</dbReference>
<proteinExistence type="predicted"/>
<accession>A0A8T9SZ42</accession>
<dbReference type="Gene3D" id="3.40.50.150">
    <property type="entry name" value="Vaccinia Virus protein VP39"/>
    <property type="match status" value="1"/>
</dbReference>
<reference evidence="2 3" key="1">
    <citation type="submission" date="2022-04" db="EMBL/GenBank/DDBJ databases">
        <title>Hymenobacter sp. isolated from the air.</title>
        <authorList>
            <person name="Won M."/>
            <person name="Lee C.-M."/>
            <person name="Woen H.-Y."/>
            <person name="Kwon S.-W."/>
        </authorList>
    </citation>
    <scope>NUCLEOTIDE SEQUENCE [LARGE SCALE GENOMIC DNA]</scope>
    <source>
        <strain evidence="3">5413 J-13</strain>
    </source>
</reference>
<evidence type="ECO:0000313" key="3">
    <source>
        <dbReference type="Proteomes" id="UP000829925"/>
    </source>
</evidence>
<keyword evidence="1" id="KW-0472">Membrane</keyword>
<evidence type="ECO:0000313" key="2">
    <source>
        <dbReference type="EMBL" id="UOR06194.1"/>
    </source>
</evidence>
<keyword evidence="2" id="KW-0489">Methyltransferase</keyword>
<dbReference type="AlphaFoldDB" id="A0A8T9SZ42"/>
<keyword evidence="1" id="KW-0812">Transmembrane</keyword>
<keyword evidence="2" id="KW-0808">Transferase</keyword>
<sequence>MIAGGLLLLTVLAFYSVSLRPYFYLLMGALAGPTLLSLAVSYYVYDYSNLYTFKWLTNEKGACKGLVLNIHAGFDETSTLLQQRFISSTLRVLDFYNPAEHTEVSIRRARVAYPPYPTTESVQPHALPVANACAEWIFVVLAAHEIRQPAQRVAFFTELRRVVHPHGRIVVVEHLRDPANFLAYTIGFLHFFSRATWQSTFLRSGLTLEREQKVTPFISAFILRPSGSAA</sequence>
<feature type="transmembrane region" description="Helical" evidence="1">
    <location>
        <begin position="23"/>
        <end position="45"/>
    </location>
</feature>
<dbReference type="RefSeq" id="WP_245095079.1">
    <property type="nucleotide sequence ID" value="NZ_CP095053.1"/>
</dbReference>
<dbReference type="GO" id="GO:0008168">
    <property type="term" value="F:methyltransferase activity"/>
    <property type="evidence" value="ECO:0007669"/>
    <property type="project" value="UniProtKB-KW"/>
</dbReference>
<evidence type="ECO:0000256" key="1">
    <source>
        <dbReference type="SAM" id="Phobius"/>
    </source>
</evidence>
<keyword evidence="1" id="KW-1133">Transmembrane helix</keyword>
<keyword evidence="3" id="KW-1185">Reference proteome</keyword>
<gene>
    <name evidence="2" type="ORF">MUN82_03645</name>
</gene>
<dbReference type="SUPFAM" id="SSF53335">
    <property type="entry name" value="S-adenosyl-L-methionine-dependent methyltransferases"/>
    <property type="match status" value="1"/>
</dbReference>
<dbReference type="InterPro" id="IPR029063">
    <property type="entry name" value="SAM-dependent_MTases_sf"/>
</dbReference>
<name>A0A8T9SZ42_9BACT</name>
<dbReference type="KEGG" id="haei:MUN82_03645"/>
<protein>
    <submittedName>
        <fullName evidence="2">Methyltransferase</fullName>
    </submittedName>
</protein>
<dbReference type="Proteomes" id="UP000829925">
    <property type="component" value="Chromosome"/>
</dbReference>